<dbReference type="GO" id="GO:1901264">
    <property type="term" value="P:carbohydrate derivative transport"/>
    <property type="evidence" value="ECO:0007669"/>
    <property type="project" value="TreeGrafter"/>
</dbReference>
<dbReference type="PANTHER" id="PTHR33989">
    <property type="match status" value="1"/>
</dbReference>
<reference evidence="12" key="1">
    <citation type="submission" date="2017-04" db="EMBL/GenBank/DDBJ databases">
        <title>Function of individual gut microbiota members based on whole genome sequencing of pure cultures obtained from chicken caecum.</title>
        <authorList>
            <person name="Medvecky M."/>
            <person name="Cejkova D."/>
            <person name="Polansky O."/>
            <person name="Karasova D."/>
            <person name="Kubasova T."/>
            <person name="Cizek A."/>
            <person name="Rychlik I."/>
        </authorList>
    </citation>
    <scope>NUCLEOTIDE SEQUENCE [LARGE SCALE GENOMIC DNA]</scope>
    <source>
        <strain evidence="12">An5</strain>
    </source>
</reference>
<comment type="caution">
    <text evidence="11">The sequence shown here is derived from an EMBL/GenBank/DDBJ whole genome shotgun (WGS) entry which is preliminary data.</text>
</comment>
<dbReference type="GO" id="GO:0005886">
    <property type="term" value="C:plasma membrane"/>
    <property type="evidence" value="ECO:0007669"/>
    <property type="project" value="UniProtKB-SubCell"/>
</dbReference>
<feature type="transmembrane region" description="Helical" evidence="9">
    <location>
        <begin position="285"/>
        <end position="306"/>
    </location>
</feature>
<evidence type="ECO:0000256" key="3">
    <source>
        <dbReference type="ARBA" id="ARBA00022475"/>
    </source>
</evidence>
<protein>
    <recommendedName>
        <fullName evidence="8">Permease IIC component</fullName>
    </recommendedName>
</protein>
<dbReference type="GO" id="GO:0008982">
    <property type="term" value="F:protein-N(PI)-phosphohistidine-sugar phosphotransferase activity"/>
    <property type="evidence" value="ECO:0007669"/>
    <property type="project" value="UniProtKB-UniRule"/>
</dbReference>
<dbReference type="NCBIfam" id="TIGR00410">
    <property type="entry name" value="lacE"/>
    <property type="match status" value="1"/>
</dbReference>
<dbReference type="RefSeq" id="WP_094335031.1">
    <property type="nucleotide sequence ID" value="NZ_NFIE01000004.1"/>
</dbReference>
<evidence type="ECO:0000313" key="12">
    <source>
        <dbReference type="Proteomes" id="UP000195781"/>
    </source>
</evidence>
<feature type="transmembrane region" description="Helical" evidence="9">
    <location>
        <begin position="235"/>
        <end position="258"/>
    </location>
</feature>
<evidence type="ECO:0000256" key="8">
    <source>
        <dbReference type="PIRNR" id="PIRNR006351"/>
    </source>
</evidence>
<dbReference type="PANTHER" id="PTHR33989:SF11">
    <property type="entry name" value="LICHENAN PERMEASE IIC COMPONENT"/>
    <property type="match status" value="1"/>
</dbReference>
<name>A0A1Y3XYH0_9ACTN</name>
<keyword evidence="4 8" id="KW-0762">Sugar transport</keyword>
<keyword evidence="6 9" id="KW-1133">Transmembrane helix</keyword>
<dbReference type="InterPro" id="IPR003352">
    <property type="entry name" value="PTS_EIIC"/>
</dbReference>
<keyword evidence="12" id="KW-1185">Reference proteome</keyword>
<dbReference type="GO" id="GO:0009401">
    <property type="term" value="P:phosphoenolpyruvate-dependent sugar phosphotransferase system"/>
    <property type="evidence" value="ECO:0007669"/>
    <property type="project" value="InterPro"/>
</dbReference>
<dbReference type="Pfam" id="PF02378">
    <property type="entry name" value="PTS_EIIC"/>
    <property type="match status" value="1"/>
</dbReference>
<dbReference type="InterPro" id="IPR004796">
    <property type="entry name" value="PTS_IIC_cello"/>
</dbReference>
<evidence type="ECO:0000256" key="9">
    <source>
        <dbReference type="SAM" id="Phobius"/>
    </source>
</evidence>
<feature type="transmembrane region" description="Helical" evidence="9">
    <location>
        <begin position="394"/>
        <end position="412"/>
    </location>
</feature>
<evidence type="ECO:0000256" key="6">
    <source>
        <dbReference type="ARBA" id="ARBA00022989"/>
    </source>
</evidence>
<feature type="transmembrane region" description="Helical" evidence="9">
    <location>
        <begin position="343"/>
        <end position="366"/>
    </location>
</feature>
<keyword evidence="2 8" id="KW-0813">Transport</keyword>
<evidence type="ECO:0000259" key="10">
    <source>
        <dbReference type="PROSITE" id="PS51105"/>
    </source>
</evidence>
<keyword evidence="3 8" id="KW-1003">Cell membrane</keyword>
<keyword evidence="7 8" id="KW-0472">Membrane</keyword>
<feature type="transmembrane region" description="Helical" evidence="9">
    <location>
        <begin position="103"/>
        <end position="121"/>
    </location>
</feature>
<evidence type="ECO:0000256" key="4">
    <source>
        <dbReference type="ARBA" id="ARBA00022597"/>
    </source>
</evidence>
<comment type="subcellular location">
    <subcellularLocation>
        <location evidence="1">Cell membrane</location>
        <topology evidence="1">Multi-pass membrane protein</topology>
    </subcellularLocation>
</comment>
<dbReference type="Proteomes" id="UP000195781">
    <property type="component" value="Unassembled WGS sequence"/>
</dbReference>
<dbReference type="PROSITE" id="PS51105">
    <property type="entry name" value="PTS_EIIC_TYPE_3"/>
    <property type="match status" value="1"/>
</dbReference>
<keyword evidence="5 9" id="KW-0812">Transmembrane</keyword>
<feature type="transmembrane region" description="Helical" evidence="9">
    <location>
        <begin position="30"/>
        <end position="52"/>
    </location>
</feature>
<dbReference type="OrthoDB" id="3181636at2"/>
<feature type="transmembrane region" description="Helical" evidence="9">
    <location>
        <begin position="72"/>
        <end position="91"/>
    </location>
</feature>
<evidence type="ECO:0000256" key="1">
    <source>
        <dbReference type="ARBA" id="ARBA00004651"/>
    </source>
</evidence>
<feature type="domain" description="PTS EIIC type-3" evidence="10">
    <location>
        <begin position="8"/>
        <end position="411"/>
    </location>
</feature>
<sequence length="434" mass="47719">MDKLTNWLEKRIYPAAVFFQENKYLASIQYGMMLSIPLLLVGAFACIISDFPIDAFQTFMANLVGEEVWAEWNWSVLNPASIGLLSLVAMCGMSYELGRRNDVTPMPGVAISLMSFFLLIHADENGMISQSEFGATTLFLSIIVALVSVEIYSFCIKRKITIKMPASVPEFVSSQFAALIPAVLCAVLWLVVRYLIQLTPYETASNMIYGLLQAPLTGLGTSLVGTLIAEFINSVLWFFGIHGTNVVASVMEPLWYAARDTNWQVYLEDALAVRPYIATIDFSNMIMYLTGSGITLPLCIEMAFMCKLQRLKTVGKGAIIPGIFNVNEPVIFGLPIVMNPMMLIPFLVAPLVCVLVAFGAMSTGIVPTPIGVPVPWTLPAPISGWMMCGDWRGGALQIVNLIISGVIYWPFIKVLDREYTKEELGEQAPAEASA</sequence>
<feature type="transmembrane region" description="Helical" evidence="9">
    <location>
        <begin position="133"/>
        <end position="155"/>
    </location>
</feature>
<proteinExistence type="predicted"/>
<evidence type="ECO:0000256" key="5">
    <source>
        <dbReference type="ARBA" id="ARBA00022692"/>
    </source>
</evidence>
<feature type="transmembrane region" description="Helical" evidence="9">
    <location>
        <begin position="176"/>
        <end position="196"/>
    </location>
</feature>
<dbReference type="PIRSF" id="PIRSF006351">
    <property type="entry name" value="PTS_EIIC-Cellobiose"/>
    <property type="match status" value="1"/>
</dbReference>
<organism evidence="11 12">
    <name type="scientific">[Collinsella] massiliensis</name>
    <dbReference type="NCBI Taxonomy" id="1232426"/>
    <lineage>
        <taxon>Bacteria</taxon>
        <taxon>Bacillati</taxon>
        <taxon>Actinomycetota</taxon>
        <taxon>Coriobacteriia</taxon>
        <taxon>Coriobacteriales</taxon>
        <taxon>Coriobacteriaceae</taxon>
        <taxon>Enorma</taxon>
    </lineage>
</organism>
<comment type="function">
    <text evidence="8">The phosphoenolpyruvate-dependent sugar phosphotransferase system (PTS), a major carbohydrate active -transport system, catalyzes the phosphorylation of incoming sugar substrates concomitant with their translocation across the cell membrane.</text>
</comment>
<dbReference type="AlphaFoldDB" id="A0A1Y3XYH0"/>
<dbReference type="EMBL" id="NFIE01000004">
    <property type="protein sequence ID" value="OUN89348.1"/>
    <property type="molecule type" value="Genomic_DNA"/>
</dbReference>
<evidence type="ECO:0000256" key="7">
    <source>
        <dbReference type="ARBA" id="ARBA00023136"/>
    </source>
</evidence>
<evidence type="ECO:0000256" key="2">
    <source>
        <dbReference type="ARBA" id="ARBA00022448"/>
    </source>
</evidence>
<accession>A0A1Y3XYH0</accession>
<gene>
    <name evidence="11" type="ORF">B5G02_02390</name>
</gene>
<feature type="transmembrane region" description="Helical" evidence="9">
    <location>
        <begin position="208"/>
        <end position="228"/>
    </location>
</feature>
<dbReference type="InterPro" id="IPR004501">
    <property type="entry name" value="PTS_EIIC_3"/>
</dbReference>
<evidence type="ECO:0000313" key="11">
    <source>
        <dbReference type="EMBL" id="OUN89348.1"/>
    </source>
</evidence>
<dbReference type="InterPro" id="IPR051088">
    <property type="entry name" value="PTS_Sugar-EIIC/EIIB"/>
</dbReference>